<dbReference type="Gene3D" id="2.20.110.10">
    <property type="entry name" value="Histone H3 K4-specific methyltransferase SET7/9 N-terminal domain"/>
    <property type="match status" value="2"/>
</dbReference>
<dbReference type="SUPFAM" id="SSF82185">
    <property type="entry name" value="Histone H3 K4-specific methyltransferase SET7/9 N-terminal domain"/>
    <property type="match status" value="2"/>
</dbReference>
<feature type="region of interest" description="Disordered" evidence="2">
    <location>
        <begin position="277"/>
        <end position="297"/>
    </location>
</feature>
<protein>
    <recommendedName>
        <fullName evidence="5">Radial spoke head 1 homolog</fullName>
    </recommendedName>
</protein>
<dbReference type="Pfam" id="PF02493">
    <property type="entry name" value="MORN"/>
    <property type="match status" value="7"/>
</dbReference>
<dbReference type="InterPro" id="IPR003409">
    <property type="entry name" value="MORN"/>
</dbReference>
<evidence type="ECO:0000256" key="2">
    <source>
        <dbReference type="SAM" id="MobiDB-lite"/>
    </source>
</evidence>
<feature type="compositionally biased region" description="Acidic residues" evidence="2">
    <location>
        <begin position="1"/>
        <end position="12"/>
    </location>
</feature>
<gene>
    <name evidence="3" type="ORF">TKK_011265</name>
</gene>
<dbReference type="Proteomes" id="UP001627154">
    <property type="component" value="Unassembled WGS sequence"/>
</dbReference>
<dbReference type="AlphaFoldDB" id="A0ABD2WN49"/>
<keyword evidence="4" id="KW-1185">Reference proteome</keyword>
<sequence>MSEIESYEDEGEGSSSTENPLGKSFNCFKFLHRTRYEGQRNSLGERHGRGRCQLPGGDVYVGNYYHGLRHGRGCYVYARSGARYDGTWRRGFRHGHGCFLYPDGTRYEGDWKRNKRSGKGIYYYQNGDVYDGAWRQDLRHGLGVYTYANSGSKYIGTWNADRMQGPGQLTHDQHSYHGIWDRNLPDGMGCYVFQTNLYMQHGVYVLLSELDQSFSAEDSSEEYSEEGSSASAAETRGDSRVSVAKGPAEPVILKPLPLRTGLVPAWRARCVLRFDRNKMPSKPESPTETSSLDSLDDDDACTCEEEIIKPCEVDSFVSSNRFTGSSEAETYGVESASSSIIKGDEGENETSSKVEVLDKLDEAEKICSPANVGQ</sequence>
<evidence type="ECO:0000313" key="3">
    <source>
        <dbReference type="EMBL" id="KAL3394233.1"/>
    </source>
</evidence>
<evidence type="ECO:0000313" key="4">
    <source>
        <dbReference type="Proteomes" id="UP001627154"/>
    </source>
</evidence>
<evidence type="ECO:0000256" key="1">
    <source>
        <dbReference type="ARBA" id="ARBA00022737"/>
    </source>
</evidence>
<reference evidence="3 4" key="1">
    <citation type="journal article" date="2024" name="bioRxiv">
        <title>A reference genome for Trichogramma kaykai: A tiny desert-dwelling parasitoid wasp with competing sex-ratio distorters.</title>
        <authorList>
            <person name="Culotta J."/>
            <person name="Lindsey A.R."/>
        </authorList>
    </citation>
    <scope>NUCLEOTIDE SEQUENCE [LARGE SCALE GENOMIC DNA]</scope>
    <source>
        <strain evidence="3 4">KSX58</strain>
    </source>
</reference>
<evidence type="ECO:0008006" key="5">
    <source>
        <dbReference type="Google" id="ProtNLM"/>
    </source>
</evidence>
<dbReference type="SMART" id="SM00698">
    <property type="entry name" value="MORN"/>
    <property type="match status" value="7"/>
</dbReference>
<name>A0ABD2WN49_9HYME</name>
<accession>A0ABD2WN49</accession>
<proteinExistence type="predicted"/>
<feature type="region of interest" description="Disordered" evidence="2">
    <location>
        <begin position="217"/>
        <end position="244"/>
    </location>
</feature>
<keyword evidence="1" id="KW-0677">Repeat</keyword>
<dbReference type="EMBL" id="JBJJXI010000092">
    <property type="protein sequence ID" value="KAL3394233.1"/>
    <property type="molecule type" value="Genomic_DNA"/>
</dbReference>
<comment type="caution">
    <text evidence="3">The sequence shown here is derived from an EMBL/GenBank/DDBJ whole genome shotgun (WGS) entry which is preliminary data.</text>
</comment>
<dbReference type="PANTHER" id="PTHR43215:SF14">
    <property type="entry name" value="RADIAL SPOKE HEAD 1 HOMOLOG"/>
    <property type="match status" value="1"/>
</dbReference>
<organism evidence="3 4">
    <name type="scientific">Trichogramma kaykai</name>
    <dbReference type="NCBI Taxonomy" id="54128"/>
    <lineage>
        <taxon>Eukaryota</taxon>
        <taxon>Metazoa</taxon>
        <taxon>Ecdysozoa</taxon>
        <taxon>Arthropoda</taxon>
        <taxon>Hexapoda</taxon>
        <taxon>Insecta</taxon>
        <taxon>Pterygota</taxon>
        <taxon>Neoptera</taxon>
        <taxon>Endopterygota</taxon>
        <taxon>Hymenoptera</taxon>
        <taxon>Apocrita</taxon>
        <taxon>Proctotrupomorpha</taxon>
        <taxon>Chalcidoidea</taxon>
        <taxon>Trichogrammatidae</taxon>
        <taxon>Trichogramma</taxon>
    </lineage>
</organism>
<dbReference type="PANTHER" id="PTHR43215">
    <property type="entry name" value="RADIAL SPOKE HEAD 1 HOMOLOG"/>
    <property type="match status" value="1"/>
</dbReference>
<feature type="region of interest" description="Disordered" evidence="2">
    <location>
        <begin position="1"/>
        <end position="20"/>
    </location>
</feature>
<feature type="compositionally biased region" description="Low complexity" evidence="2">
    <location>
        <begin position="280"/>
        <end position="293"/>
    </location>
</feature>